<reference evidence="1" key="1">
    <citation type="thesis" date="2020" institute="ProQuest LLC" country="789 East Eisenhower Parkway, Ann Arbor, MI, USA">
        <title>Comparative Genomics and Chromosome Evolution.</title>
        <authorList>
            <person name="Mudd A.B."/>
        </authorList>
    </citation>
    <scope>NUCLEOTIDE SEQUENCE</scope>
    <source>
        <strain evidence="1">1538</strain>
        <tissue evidence="1">Blood</tissue>
    </source>
</reference>
<sequence length="79" mass="9074">MDGFASVTTQLIPNLKKTVQSECNMSGQLCANMDFHEVLKTCAQNHLYIHISTRICYAKFKDLLSVVYGFINHFPRDYI</sequence>
<accession>A0AAV3B163</accession>
<dbReference type="EMBL" id="DYDO01000003">
    <property type="protein sequence ID" value="DBA28328.1"/>
    <property type="molecule type" value="Genomic_DNA"/>
</dbReference>
<evidence type="ECO:0000313" key="2">
    <source>
        <dbReference type="Proteomes" id="UP001181693"/>
    </source>
</evidence>
<comment type="caution">
    <text evidence="1">The sequence shown here is derived from an EMBL/GenBank/DDBJ whole genome shotgun (WGS) entry which is preliminary data.</text>
</comment>
<evidence type="ECO:0000313" key="1">
    <source>
        <dbReference type="EMBL" id="DBA28328.1"/>
    </source>
</evidence>
<protein>
    <submittedName>
        <fullName evidence="1">Uncharacterized protein</fullName>
    </submittedName>
</protein>
<keyword evidence="2" id="KW-1185">Reference proteome</keyword>
<organism evidence="1 2">
    <name type="scientific">Pyxicephalus adspersus</name>
    <name type="common">African bullfrog</name>
    <dbReference type="NCBI Taxonomy" id="30357"/>
    <lineage>
        <taxon>Eukaryota</taxon>
        <taxon>Metazoa</taxon>
        <taxon>Chordata</taxon>
        <taxon>Craniata</taxon>
        <taxon>Vertebrata</taxon>
        <taxon>Euteleostomi</taxon>
        <taxon>Amphibia</taxon>
        <taxon>Batrachia</taxon>
        <taxon>Anura</taxon>
        <taxon>Neobatrachia</taxon>
        <taxon>Ranoidea</taxon>
        <taxon>Pyxicephalidae</taxon>
        <taxon>Pyxicephalinae</taxon>
        <taxon>Pyxicephalus</taxon>
    </lineage>
</organism>
<proteinExistence type="predicted"/>
<dbReference type="AlphaFoldDB" id="A0AAV3B163"/>
<dbReference type="Proteomes" id="UP001181693">
    <property type="component" value="Unassembled WGS sequence"/>
</dbReference>
<gene>
    <name evidence="1" type="ORF">GDO54_008713</name>
</gene>
<name>A0AAV3B163_PYXAD</name>